<dbReference type="EMBL" id="AOIJ01000006">
    <property type="protein sequence ID" value="ELY85408.1"/>
    <property type="molecule type" value="Genomic_DNA"/>
</dbReference>
<reference evidence="2 3" key="1">
    <citation type="journal article" date="2014" name="PLoS Genet.">
        <title>Phylogenetically driven sequencing of extremely halophilic archaea reveals strategies for static and dynamic osmo-response.</title>
        <authorList>
            <person name="Becker E.A."/>
            <person name="Seitzer P.M."/>
            <person name="Tritt A."/>
            <person name="Larsen D."/>
            <person name="Krusor M."/>
            <person name="Yao A.I."/>
            <person name="Wu D."/>
            <person name="Madern D."/>
            <person name="Eisen J.A."/>
            <person name="Darling A.E."/>
            <person name="Facciotti M.T."/>
        </authorList>
    </citation>
    <scope>NUCLEOTIDE SEQUENCE [LARGE SCALE GENOMIC DNA]</scope>
    <source>
        <strain evidence="2 3">JCM 14663</strain>
    </source>
</reference>
<gene>
    <name evidence="2" type="ORF">C486_00165</name>
</gene>
<proteinExistence type="predicted"/>
<evidence type="ECO:0000313" key="2">
    <source>
        <dbReference type="EMBL" id="ELY85408.1"/>
    </source>
</evidence>
<name>L9ZJR0_9EURY</name>
<protein>
    <submittedName>
        <fullName evidence="2">Uncharacterized protein</fullName>
    </submittedName>
</protein>
<dbReference type="Proteomes" id="UP000011592">
    <property type="component" value="Unassembled WGS sequence"/>
</dbReference>
<organism evidence="2 3">
    <name type="scientific">Natrinema gari JCM 14663</name>
    <dbReference type="NCBI Taxonomy" id="1230459"/>
    <lineage>
        <taxon>Archaea</taxon>
        <taxon>Methanobacteriati</taxon>
        <taxon>Methanobacteriota</taxon>
        <taxon>Stenosarchaea group</taxon>
        <taxon>Halobacteria</taxon>
        <taxon>Halobacteriales</taxon>
        <taxon>Natrialbaceae</taxon>
        <taxon>Natrinema</taxon>
    </lineage>
</organism>
<evidence type="ECO:0000313" key="3">
    <source>
        <dbReference type="Proteomes" id="UP000011592"/>
    </source>
</evidence>
<feature type="region of interest" description="Disordered" evidence="1">
    <location>
        <begin position="78"/>
        <end position="100"/>
    </location>
</feature>
<comment type="caution">
    <text evidence="2">The sequence shown here is derived from an EMBL/GenBank/DDBJ whole genome shotgun (WGS) entry which is preliminary data.</text>
</comment>
<dbReference type="AlphaFoldDB" id="L9ZJR0"/>
<dbReference type="PATRIC" id="fig|1230459.4.peg.32"/>
<sequence length="100" mass="10996">MQLGPPEKITDLPPCWKESDLAGAHGVDRLFVHLDGPGFIGVDDETAELVTADLARGEEPDPETRPATLENIHELAESYNDEFYGEDNCSLQPDTDRGDE</sequence>
<accession>L9ZJR0</accession>
<evidence type="ECO:0000256" key="1">
    <source>
        <dbReference type="SAM" id="MobiDB-lite"/>
    </source>
</evidence>
<keyword evidence="3" id="KW-1185">Reference proteome</keyword>